<dbReference type="InterPro" id="IPR036691">
    <property type="entry name" value="Endo/exonu/phosph_ase_sf"/>
</dbReference>
<protein>
    <recommendedName>
        <fullName evidence="1">Endonuclease/exonuclease/phosphatase domain-containing protein</fullName>
    </recommendedName>
</protein>
<dbReference type="AlphaFoldDB" id="A0A329QG84"/>
<proteinExistence type="predicted"/>
<dbReference type="Pfam" id="PF03372">
    <property type="entry name" value="Exo_endo_phos"/>
    <property type="match status" value="1"/>
</dbReference>
<accession>A0A329QG84</accession>
<organism evidence="2 3">
    <name type="scientific">Phytoactinopolyspora halophila</name>
    <dbReference type="NCBI Taxonomy" id="1981511"/>
    <lineage>
        <taxon>Bacteria</taxon>
        <taxon>Bacillati</taxon>
        <taxon>Actinomycetota</taxon>
        <taxon>Actinomycetes</taxon>
        <taxon>Jiangellales</taxon>
        <taxon>Jiangellaceae</taxon>
        <taxon>Phytoactinopolyspora</taxon>
    </lineage>
</organism>
<sequence length="265" mass="27762">MPESSVPLTSPASEMETGLVTPVRIVTYNMRGSRGIGMRGSREVAAVGALLRELDADVVCLQEAPRRLAWRDRCAALARRSHLLYTAGGGTTGGTAMLTAARIDVRDVRESRLQPTPGLRKRGAVLAVLSKGGIGFCVLAMHLGLDAAERARHVTEITGIVHRAAAPGGVLAGITGTSREPVAVIAGDVNETPHGSTWSRLATQYADAGAGDPTPTRYSNGRANRMDGVFVRGPAELVSYRVADPPRGAGAHGHRPVVVDLLLPG</sequence>
<keyword evidence="3" id="KW-1185">Reference proteome</keyword>
<dbReference type="Gene3D" id="3.60.10.10">
    <property type="entry name" value="Endonuclease/exonuclease/phosphatase"/>
    <property type="match status" value="1"/>
</dbReference>
<evidence type="ECO:0000313" key="3">
    <source>
        <dbReference type="Proteomes" id="UP000250462"/>
    </source>
</evidence>
<dbReference type="Proteomes" id="UP000250462">
    <property type="component" value="Unassembled WGS sequence"/>
</dbReference>
<name>A0A329QG84_9ACTN</name>
<reference evidence="2 3" key="1">
    <citation type="submission" date="2018-06" db="EMBL/GenBank/DDBJ databases">
        <title>Phytoactinopolyspora halophila sp. nov., a novel halophilic actinomycete isolated from a saline soil in China.</title>
        <authorList>
            <person name="Tang S.-K."/>
        </authorList>
    </citation>
    <scope>NUCLEOTIDE SEQUENCE [LARGE SCALE GENOMIC DNA]</scope>
    <source>
        <strain evidence="2 3">YIM 96934</strain>
    </source>
</reference>
<dbReference type="SUPFAM" id="SSF56219">
    <property type="entry name" value="DNase I-like"/>
    <property type="match status" value="1"/>
</dbReference>
<gene>
    <name evidence="2" type="ORF">DPM12_17040</name>
</gene>
<evidence type="ECO:0000259" key="1">
    <source>
        <dbReference type="Pfam" id="PF03372"/>
    </source>
</evidence>
<dbReference type="GO" id="GO:0003824">
    <property type="term" value="F:catalytic activity"/>
    <property type="evidence" value="ECO:0007669"/>
    <property type="project" value="InterPro"/>
</dbReference>
<dbReference type="RefSeq" id="WP_112259551.1">
    <property type="nucleotide sequence ID" value="NZ_QMIG01000021.1"/>
</dbReference>
<dbReference type="EMBL" id="QMIG01000021">
    <property type="protein sequence ID" value="RAW11226.1"/>
    <property type="molecule type" value="Genomic_DNA"/>
</dbReference>
<dbReference type="InterPro" id="IPR005135">
    <property type="entry name" value="Endo/exonuclease/phosphatase"/>
</dbReference>
<dbReference type="OrthoDB" id="3820230at2"/>
<evidence type="ECO:0000313" key="2">
    <source>
        <dbReference type="EMBL" id="RAW11226.1"/>
    </source>
</evidence>
<comment type="caution">
    <text evidence="2">The sequence shown here is derived from an EMBL/GenBank/DDBJ whole genome shotgun (WGS) entry which is preliminary data.</text>
</comment>
<feature type="domain" description="Endonuclease/exonuclease/phosphatase" evidence="1">
    <location>
        <begin position="26"/>
        <end position="246"/>
    </location>
</feature>